<evidence type="ECO:0000313" key="3">
    <source>
        <dbReference type="Proteomes" id="UP000199054"/>
    </source>
</evidence>
<dbReference type="Proteomes" id="UP000199054">
    <property type="component" value="Unassembled WGS sequence"/>
</dbReference>
<keyword evidence="3" id="KW-1185">Reference proteome</keyword>
<evidence type="ECO:0000313" key="2">
    <source>
        <dbReference type="EMBL" id="SEN32326.1"/>
    </source>
</evidence>
<dbReference type="RefSeq" id="WP_090610694.1">
    <property type="nucleotide sequence ID" value="NZ_CP067124.1"/>
</dbReference>
<gene>
    <name evidence="2" type="ORF">SAMN04489859_1004107</name>
</gene>
<keyword evidence="1" id="KW-0732">Signal</keyword>
<reference evidence="2 3" key="1">
    <citation type="submission" date="2016-10" db="EMBL/GenBank/DDBJ databases">
        <authorList>
            <person name="de Groot N.N."/>
        </authorList>
    </citation>
    <scope>NUCLEOTIDE SEQUENCE [LARGE SCALE GENOMIC DNA]</scope>
    <source>
        <strain evidence="2 3">DSM 8512</strain>
    </source>
</reference>
<dbReference type="STRING" id="34002.SAMN04489859_1004107"/>
<feature type="signal peptide" evidence="1">
    <location>
        <begin position="1"/>
        <end position="18"/>
    </location>
</feature>
<dbReference type="OrthoDB" id="9809589at2"/>
<dbReference type="AlphaFoldDB" id="A0A1H8FL02"/>
<dbReference type="EMBL" id="FODE01000004">
    <property type="protein sequence ID" value="SEN32326.1"/>
    <property type="molecule type" value="Genomic_DNA"/>
</dbReference>
<name>A0A1H8FL02_9RHOB</name>
<protein>
    <submittedName>
        <fullName evidence="2">Uncharacterized protein</fullName>
    </submittedName>
</protein>
<accession>A0A1H8FL02</accession>
<sequence>MRLAVILPMCLAASALWAEGPEMHIVEDPTLLPPEVQETRDALIAVARSGDIEGLGDIIEAQGSTPTVSFGLPDDPVAWLAEASGDPEGYEILAILQNALEMPAAVLGNEAEGQSYAWPYLSQMDPNELTPAQQVDAYRLVPVEDLQGFRDFGGWIGWRVFIGPDGEWQALVAGD</sequence>
<organism evidence="2 3">
    <name type="scientific">Paracoccus alcaliphilus</name>
    <dbReference type="NCBI Taxonomy" id="34002"/>
    <lineage>
        <taxon>Bacteria</taxon>
        <taxon>Pseudomonadati</taxon>
        <taxon>Pseudomonadota</taxon>
        <taxon>Alphaproteobacteria</taxon>
        <taxon>Rhodobacterales</taxon>
        <taxon>Paracoccaceae</taxon>
        <taxon>Paracoccus</taxon>
    </lineage>
</organism>
<feature type="chain" id="PRO_5011697616" evidence="1">
    <location>
        <begin position="19"/>
        <end position="175"/>
    </location>
</feature>
<evidence type="ECO:0000256" key="1">
    <source>
        <dbReference type="SAM" id="SignalP"/>
    </source>
</evidence>
<proteinExistence type="predicted"/>